<evidence type="ECO:0000259" key="15">
    <source>
        <dbReference type="PROSITE" id="PS50026"/>
    </source>
</evidence>
<dbReference type="SMART" id="SM00237">
    <property type="entry name" value="Calx_beta"/>
    <property type="match status" value="7"/>
</dbReference>
<keyword evidence="7" id="KW-0106">Calcium</keyword>
<dbReference type="PRINTS" id="PR00205">
    <property type="entry name" value="CADHERIN"/>
</dbReference>
<feature type="compositionally biased region" description="Polar residues" evidence="13">
    <location>
        <begin position="7028"/>
        <end position="7041"/>
    </location>
</feature>
<evidence type="ECO:0000256" key="6">
    <source>
        <dbReference type="ARBA" id="ARBA00022737"/>
    </source>
</evidence>
<protein>
    <recommendedName>
        <fullName evidence="19">GPS domain-containing protein</fullName>
    </recommendedName>
</protein>
<dbReference type="PROSITE" id="PS50268">
    <property type="entry name" value="CADHERIN_2"/>
    <property type="match status" value="15"/>
</dbReference>
<dbReference type="InterPro" id="IPR000152">
    <property type="entry name" value="EGF-type_Asp/Asn_hydroxyl_site"/>
</dbReference>
<evidence type="ECO:0000256" key="1">
    <source>
        <dbReference type="ARBA" id="ARBA00004251"/>
    </source>
</evidence>
<feature type="compositionally biased region" description="Polar residues" evidence="13">
    <location>
        <begin position="6914"/>
        <end position="6924"/>
    </location>
</feature>
<evidence type="ECO:0000256" key="5">
    <source>
        <dbReference type="ARBA" id="ARBA00022729"/>
    </source>
</evidence>
<feature type="domain" description="Cadherin" evidence="16">
    <location>
        <begin position="4066"/>
        <end position="4162"/>
    </location>
</feature>
<comment type="caution">
    <text evidence="12">Lacks conserved residue(s) required for the propagation of feature annotation.</text>
</comment>
<evidence type="ECO:0008006" key="19">
    <source>
        <dbReference type="Google" id="ProtNLM"/>
    </source>
</evidence>
<keyword evidence="18" id="KW-1185">Reference proteome</keyword>
<keyword evidence="11" id="KW-0325">Glycoprotein</keyword>
<dbReference type="GO" id="GO:0007154">
    <property type="term" value="P:cell communication"/>
    <property type="evidence" value="ECO:0007669"/>
    <property type="project" value="InterPro"/>
</dbReference>
<evidence type="ECO:0000256" key="8">
    <source>
        <dbReference type="ARBA" id="ARBA00022989"/>
    </source>
</evidence>
<dbReference type="OMA" id="NIQSCHH"/>
<keyword evidence="10 12" id="KW-1015">Disulfide bond</keyword>
<feature type="region of interest" description="Disordered" evidence="13">
    <location>
        <begin position="6914"/>
        <end position="6979"/>
    </location>
</feature>
<feature type="domain" description="Cadherin" evidence="16">
    <location>
        <begin position="4161"/>
        <end position="4264"/>
    </location>
</feature>
<dbReference type="Pfam" id="PF00028">
    <property type="entry name" value="Cadherin"/>
    <property type="match status" value="9"/>
</dbReference>
<dbReference type="eggNOG" id="KOG1217">
    <property type="taxonomic scope" value="Eukaryota"/>
</dbReference>
<accession>A9V949</accession>
<dbReference type="Gene3D" id="2.60.40.2030">
    <property type="match status" value="15"/>
</dbReference>
<feature type="compositionally biased region" description="Basic and acidic residues" evidence="13">
    <location>
        <begin position="6731"/>
        <end position="6740"/>
    </location>
</feature>
<dbReference type="InterPro" id="IPR003644">
    <property type="entry name" value="Calx_beta"/>
</dbReference>
<evidence type="ECO:0000256" key="11">
    <source>
        <dbReference type="ARBA" id="ARBA00023180"/>
    </source>
</evidence>
<dbReference type="InterPro" id="IPR020894">
    <property type="entry name" value="Cadherin_CS"/>
</dbReference>
<dbReference type="GO" id="GO:0005509">
    <property type="term" value="F:calcium ion binding"/>
    <property type="evidence" value="ECO:0007669"/>
    <property type="project" value="InterPro"/>
</dbReference>
<feature type="domain" description="Cadherin" evidence="16">
    <location>
        <begin position="3310"/>
        <end position="3410"/>
    </location>
</feature>
<feature type="domain" description="Cadherin" evidence="16">
    <location>
        <begin position="3204"/>
        <end position="3309"/>
    </location>
</feature>
<sequence length="7041" mass="742743">MYLRYPHPSPSLFAASDQAEYLLTPVFVRCTSLGEAGLHLDYGATGSFDTLFDVATASPACTGLALSIVRIRCFLLPGHTSSQFVLCFMLQGSIVCQCLLYLQPSVSLRTPRAAASPSPPQCPHLHRLAFPSHFALPVPRRSVRPFSLASSIKQHCLATLPAIVLRSVFPKTEVEHLTFAALAPFGLSPVVDLDYNVSSPILTIAAGATSAAWPITIHALNDSLPELAEALVVTVVSYSSSTAIVPDASRQLLLTINASDDPYGRFAWATAAQSGVRLDESAHAAASVNITRHGGTIGTQVLSWEIINGTGQFAQAAGFVVFGDGQTWASLGLELLDDALPEAAATYQLKLTDVLGGGTIKVATNTAWLVVNASDDPYGTVAPATTSQFDTANGTRFLQIDLNRANGTLEDVVAHVEIRRALSAASTCSAQTLLASTIQVLMPAGAARTTVHVPVPEDRILAMEHRYCLIITSVHRLQGGDVVVSADGISPSASPTVVRVAPSAAVANGRLYIQNTNFVRVTEGPADTAVDVTVRRVDGTYGSVVVALQVSSADSNSVNAKPGEDIYPLAINLTFQGTDDLEQARFYVAADDVPELQESFLIGLQALIEGVAVLDTATKRIIVSENDDARGVLAMAAPLAVVQPSRASELRVGVERLQGLFEDVSVTLLSFDGTATHGIDYTFNNASGLTLRNGKSNASFIIGIPTPATPVPRRVLTLALAPPVVGARIGANSSTLVEIVSCFHCTINASLNQTHVEEGGAVALSFVRGPDAHGLALVNWSIVLQSAGPASATPALQFALSSGQVSLEHGQVQSEPIPLVVVPDIEPEDEHAYAIIFAADGDEAPGPAENFTVAASDLAYGTVGLATLATTVAEGMTLDLGVDRSGSSLGHIRVNVSVATAHRADVILSNASVLLDPGQVATTLHLSVVADGLPELEEIVPIAIASTELWRGGAWVVVGADLLAINASRAVCNVTVPMNDDARGRFALNTNTDGTSIVRLVEGEGATAVTVSRTRGLFGTVTLAYRLISVPSGILASSDFVVANGTVTFTSQQTEAVIWVTAFDDDLPELDEDFVLVIEVLADADVANPGVVDPAGDTLNMTISGSDAPFGVATIDEALFPKLILAEPATGLAVINVSIFRRQGSFGNGTVMWQLVGNLSQLSPSGGQLDFAENVESARLALMLAADLLPEEEQQGFLQLSTPTGGLSLAVNHSSLPVVVSKSDDPYGRFEFSASSELLVGDEGSEVVFYVNRLGGRKGTIVVDWALSSSSARAGSDVQPVAGTLRFETDDFSQALTLTVIDDTEPEFAEALFINLTAVCGGAVLGARAVATLEISLSDHPFGIFDFEAVAPSLAVEEGETHDLRILRSGNLTARAELNFIVQRSDGSEAIGDVNPTRGSIVFSEGESYDTLRLTVLADGIPELEENLTVTLLPLTPEDDSAALTLRVAPNDGYRGVVRVWPASKVVVGLEGTLVNVTLERQRGLFGAVTVDWHITSNATITEADVRFAAGRVPFVDGQQYGTLSINVLADDVPELGEAFAILLSNPQGGAVLDADSNALGAWVEILPSNDVFGYFTLDTAMLILRDGQRDVSASVTRAGGAVEGQDVQLVLYTGPCQSTAANTNASTHLNSTALHFDAGSTSASLIWQLPVALVLFVGETLCVQISGVARASGVAALPSDSGFTPRASTVATALPVTTEHANGVLNLAPPSLQATEGDSVQFSVVRTAGSYGAQSIVWAVTSPNASLQVEPSQGSLNMAHGSTSAVISLVVTDDDVPELAQEWHLQLVSVSGGAVLGSDVTAELLVAASDYPHGVVSFARSDIAVASGPLGNAVSIGLTREFGREGSVSVLVSTRGITADPGMFVPLNGHTVIFADGADTASLTLSLPAITSASVPEALVALELTVGGGGVVLGNISQSNVTIHTCFHCTIALSSTSIVMTEDEDRALVLTRHPAAWGTENLSWTLTGPAVEQDFASSSGTVTFLNGQAEARLAILAVDDDLVEPTKLYRLQLVPGVMSSALSSDHANVTLLADDYPYGLFGFETTRLAVSEVANERSISIVRRQGRQGLVTLEVETRAGPGASANDFVAERRNVTFVDGEATALARVVILDDATPELNETVIMQIIRVYHAAADTPGQMVGIDPQYATLRITVLENDDARGTFGLNMATAVVNEGESLSVAIDRQGGALVPVTATLQLAPGGNLALNDLGFWPSTSVSFDVNETTQVVHIAILADGIPETAESGTLRLVVDNSAQLAASRSTLDLFVSPSDDPTGVFAFGTNASITVEEPDSGAINVTFPVFRSAGLFEAVTLSWEVRLNGSLAVRDVAASTGSLIFAPGQSSADLTIAVTADDDPEDVEILAVTLVATSSGRMAGVSTRHIVVRANDYPFGVLRLAPGFNATLSEDSTTRLVIERHGGTEGAVSVSYALTSLTASVGEDFAASHNASGRLSFAPGQRENSFALDVVADHVGEGLEWFLLTLLNPEGGSVFETVSPGPDCNVGACTVSYLLAIAPSDAYGGNFSLALSPSPSLREGMIMEVEVAREIGVAPIHLTWSIVPGTNNASTFNSTSGGLDFARGEFNHTFALLALPDGIPEVDTPFSVILSAADNGTASLVDVSRVASGVILLSDSTGDCIAHDCGPHGTCLPGVLNYSCACDAGYSGPRCTLAVDYCASAPCQNGATCQNAGGSFMCMCEAGFAGARCELPPRCSTAHTWCFRRRRCVPLSTTQEAGCAASCGAGEAFCFAQRTCQASTVWVQPCPIEGPAPQFDASYQNLTVMENAAPGTVVAVLTAHGTHRWSGNLTYRLHAEGSTDDGRPFVLDERHGTLTVAAPSGLLDRERQANYTLRVSVTDAGSPAKTTYAQALVALLDENDNAPVIAGSLPLGAVVRESMSVGADVMVVEATDADEGINAELRYTLMNANVGPFVINASTGTMVLAAPLDGARMDSYLLNISVADRGTPQRMSYAHATITVIWFEPPFINESSRVGSLIEEQGGQQLVGVVKAVPRHDQHNRSLTFSIRQAWLQLAAESRGVADSFAVDDTGAVYANLSVDRDVPHNLSVVVAVTDFGLPSKTSEVVMFVRIIDVNDNAPVLSYQTPVAIGEEVAIGAPIMMITATDADEAGTQASELSFSIVSAEPSGLLVVNTSSGVISTRTSLADINVSSIQMQLRVQDNGSPMLSSQNNATVEIVRFGAPIFSASSYAGAILENATLGTFVLALSATAQHDFSNQTVTFAMETSNAPFRLIQINASHACLEVAAPLDREVQSEYTLVVSATDAGPLRKRNLASVVIELLDVNDHAPVVLAPSRSVAVREEQAVNTSFAVVQATDADVGINAVLLFEVISSVDLVEIDASSGSLWLRRALRGPSDDGAIVRVAVSDGGSPARRTVAEFVLNVTWFPPPSFVPPLAVINWTALENLTVGAVLGQMQAQAWHDGANQGLTYALVPPVPSQLSIAAMSGVVALESALDRELTPEVVFTVLAQDHGPLQKESTQQVRLLVLDVNDNAPIFETQDYAFVVREEATPNAVVGVVSANDRDLVPQTPLEYTLLNGTTLFALGARTGQLTVSTSLASASPTNYTLVVAVTDGLFTSTTNVVVGVVWFPPPRLRALDESGVLRLAIPEDAPLQAVVTQLSASVFHDGLNQSASFELNDGAIDSVPFIVAETALLVSGGLDRETTDEYAFDIKVQDYGPMRKHANFPVVVTLTDVNDCAPVFLVANATVVLREGPAYVGSFFALPQATDADGPPFNVVRYSLDPPSPYFAINTSTAELEQTAEVWATDAPLALRVRAFDMDQLESFLSVEVRVTAFEAPIFTAPIPARLNVSEATPSGAVIAQLEAQPQHDLVNRSVVYEQLSQRLWRSGLDVTMSSPIAGVRVEAAGQVIVADPKLDRELVDAIELRVRASDAGVPSKSSELTIHLRVTDENDNAPAFESATLSVQLREEANISTVVVHTVATDADVGLNAAVSYRLDGANASYFGINATTGMVTLTRSVVGLDDEVLHFRIIATDRLGDPTGLEGEVAITVLLVKFGAPVFVDAQTNMSLPQSVIEGALLRWNVSEATTVNTTLGELVAWPQHDDVNRQIEYVTENPALYLVGVDGGTRVRAVLAQPLDRESGSELRVAVEAIDYGPLRKRSLLELTLVVTDVNDNAPVLQLAPVVVREEATPGTVVTTLTATDADVGANARLALALRSSDGPFELIDHGNNTASLRVVAPLNGAQQDRYVLPVLAQDHGLPRLNASGDLLVQVQWFAPPVFTGTDLVAGRYELNVPEDTPVSATIANVMALAQHDGDDRRITYTLMNGTAIVVNATSGAVYLAVGLDYERQISHSAFVRAVDHGPLSKSRIVEVLLHVQDVNDNTPRVWLTPKAATVREDAPIGTVLTVAESFDADTGLNGDVRFTLDSSVQVPAEVDTISGILRLSAALDGLTTPVWNLTVRATDRGAKPRVNTTDFQLHVTLRPDLLDDAFVLYNGRYASAAVPGPFSRDPDAILRINTAHDVGGTWSFWSEARMAWQPLAEVCNTSHVFLLPHNTSLQFVAQHDFVGVAWLNVSAYNGIAHAAGTSVQQNDTELRYASSATTALMLASVVPAAPEPYALSTRATLPDLTEDVSSQAVQGLTVLELVADVAAFDELHRVAASGFDDGSNTTLPGCTAPCDPLALATRFRAFTDDLRASADRDLVIYGAPATSSLSTAAGQWQIFTQERNAWVELVLDDATPALVPASARLRFVPAHNAYGWANLTCALRQGSHSSPNRRVGYSANLTCTQWVEPQPDRPVLALAGPWNLTALPYDWTEATPITRAGDLLAFSGAMDVDGDSVGLAITRAVGCKLESACAGRWVYRLSPTSPWLVVGNGSHFAPTVLLLGAEAEIAYRAHPMAWWPLAEAPELHFAAWDRSLGRVGQRNVELAIVRPSLSAFEARVSVLRLGCDGRAGSMQRVDACGVCGGNGVACMGCDGLNGSNAKLDACGVCGGASDCVGCDFMVNSSARVDNCGVCAGSNADEDCAGICFGLAELDDCGECFGGTANVTQPNLAQDCDGVCFGSAVIDDCGLCTGGMTGAAVNGAKDCAGKCFGTRTWDSTCQNQGHVVCGEAWFDCHGDCLGNAVLDGCGTCVGGHTGRAFNLTACRSVTGLLPAVVPAGVSRAVHVNGTGLASLEASALCRVSTSAGALVSRATIASADLGHPLVTCMLPALAHGTYAVALELATGDLVGQAHLVVLDTPASLRAPDSGDVYNTAVDLDVWLANIPQPDPTNITLSTNQSTAVGLAPLPSQHGLPAQEDLYCIAVRTGGSNRNGALGVLEGLWTTFSGRCDALNWADRLRVVVQTAPVGLSLSTEAELLQLLQARNARVMTVNINAATPNLSNQSLLHVGAQVEIVFDSTLNRQPCSMATSHEIDVILGLSKDYAWSTQESDVVVGPARLEPGPSLSCSPDIWRHWSHSHDAALFVRVSDSLFLPTKGTIRLWREAPLPTRAIITETGAELVIHFAAAIQLRPEECSSSLLLQRPDTPVGTATPRLNLLECRQTHSTEFRLTLGPNATVEPGDELVLTGTIVSAPDELYSLPLLARLTVEAPTSPAAPVVYIRGPDQLSSCEGTLTLDAASLSSGLTLRPMAARWSVSSVDGFDTSELEDWLSDASDAVVHVPASLLAVNATYTFALVVRNFLGVDSAAAFHTVTRVPFAVPLVSVHGPAQVVSSEDLRLFARLEDSATTCLDFSVSLIWSFTWSIRSSSAVGSSLQNSTSSSSNVIWSGAGSMLTVPAASLTPGVTTAQLTLTANGTSLGIVRHQVQVVAPNPRVVLLQPNRTIAHDGVVVLSVAAIEDALVPQARDALSTRFSWTCLTRAGLACTHRNGTALLLASQVHIELPASLFWAGTYEFVGFYIHGARRAHATAHFTIVEAPSGVEVPRVSFVSAEPRQGHKRYHNDGTLLLRREHALRVAVAVQSSTSLVTLEATLQASGGEVQTLSAEHAALVSPTLPLNEEALTTSSSTASGLLVEIDLDMRVLQEGERYTLTVTATTASAIAGAAQLNFETTRSVIPGQLTIASHGTEAETSFELQAQGFATNTEAVLYRFGYQGADGAVRWLSTFMALANIQRLLPLGWGTNHSLPVILEASSARGNAVRRVVQARVAPSHHTPDVATLQTHLMQAEDSRRRGDWSRALADVATLVLAVFGTHATRIVNLTEAEQRRYIDNAIDLFAAVLVEDVVLWDGATGHVALGALLLCEAALPRASFAAQQTWADLVLYTVGHLLGEAELVVASGIRALPTTAQGTPAQRQRRETITASADPATALDPIQLEVAVSTFSRLINFSVFTAPQRRYRSRLHLLADALARVKCAQQTPYSAAYTYQNSVVAIHAAVTDGDTAMGTPTTTTSLGSWSTKVHYAAAFAARFDAWACGDHSSWPPCRGVCVASVAFAGDVTTADLDDVSTQLATVVHEARLIDQRVGTTVQSSSFQPPVQVFLPVQVPNYVHFATPDRRRAVEDARFECRVYEASTHTWNAEGCVFYAERIMDGTDVVECRCSRLNVIVAGFYADGSPDAGTQAPGCQETLPSAPRAGTDLFHIRFFRNYYDDRAAWLAPFACAAHADLVSLLGVVAEAIVNVTVVAIDRQVVQTNNTGRGEITLQFGLYRSAVQDANAVTESILALGGTDGIAYDYTRYTVRAVSFVNGTDVASSTQQADAERAGMWIGVAIGAALVLALLLLLLYKCSRRAGTTTAEKVAGRSKEKAPWRRSSSVAPETYPMTDKSRLASLHSARISVASSTVTVETNDEELKEAHVLEMESGALELMPSLDLASKTRTSDQGRVQTPQSVTTNLDDELELNQSVPVAAPVHSETAFTFESEVPSAGPASAALDDFAATPEMQETVVDAAAPTEAKKKIAKGDKKVHRQVSFSNSNATDMETGQVLSTTRPPQTMPRLAPPVRAWPAPRLEPSTARPSVRMTSLPRAPLPTSLPSLPYMQGRPVPGRPRPLFGDRPTPLLRGPMPPRPVAVSRPAFGPPQPTLRPSGRRVVLETSADLTDSIPNDETTV</sequence>
<dbReference type="SUPFAM" id="SSF57196">
    <property type="entry name" value="EGF/Laminin"/>
    <property type="match status" value="1"/>
</dbReference>
<feature type="domain" description="Cadherin" evidence="16">
    <location>
        <begin position="3099"/>
        <end position="3203"/>
    </location>
</feature>
<dbReference type="GO" id="GO:0023052">
    <property type="term" value="P:signaling"/>
    <property type="evidence" value="ECO:0007669"/>
    <property type="project" value="UniProtKB-ARBA"/>
</dbReference>
<evidence type="ECO:0000256" key="14">
    <source>
        <dbReference type="SAM" id="Phobius"/>
    </source>
</evidence>
<feature type="region of interest" description="Disordered" evidence="13">
    <location>
        <begin position="6727"/>
        <end position="6752"/>
    </location>
</feature>
<dbReference type="InterPro" id="IPR015919">
    <property type="entry name" value="Cadherin-like_sf"/>
</dbReference>
<dbReference type="SUPFAM" id="SSF141072">
    <property type="entry name" value="CalX-like"/>
    <property type="match status" value="19"/>
</dbReference>
<evidence type="ECO:0000256" key="7">
    <source>
        <dbReference type="ARBA" id="ARBA00022837"/>
    </source>
</evidence>
<feature type="region of interest" description="Disordered" evidence="13">
    <location>
        <begin position="6994"/>
        <end position="7041"/>
    </location>
</feature>
<dbReference type="InParanoid" id="A9V949"/>
<evidence type="ECO:0000313" key="17">
    <source>
        <dbReference type="EMBL" id="EDQ86066.1"/>
    </source>
</evidence>
<gene>
    <name evidence="17" type="primary">MBCDH13</name>
    <name evidence="17" type="ORF">MONBRDRAFT_11395</name>
</gene>
<feature type="domain" description="Cadherin" evidence="16">
    <location>
        <begin position="4372"/>
        <end position="4476"/>
    </location>
</feature>
<dbReference type="CDD" id="cd00054">
    <property type="entry name" value="EGF_CA"/>
    <property type="match status" value="2"/>
</dbReference>
<dbReference type="PROSITE" id="PS00232">
    <property type="entry name" value="CADHERIN_1"/>
    <property type="match status" value="7"/>
</dbReference>
<evidence type="ECO:0000256" key="13">
    <source>
        <dbReference type="SAM" id="MobiDB-lite"/>
    </source>
</evidence>
<dbReference type="InterPro" id="IPR001881">
    <property type="entry name" value="EGF-like_Ca-bd_dom"/>
</dbReference>
<feature type="domain" description="Cadherin" evidence="16">
    <location>
        <begin position="3619"/>
        <end position="3722"/>
    </location>
</feature>
<dbReference type="SMART" id="SM00112">
    <property type="entry name" value="CA"/>
    <property type="match status" value="16"/>
</dbReference>
<feature type="disulfide bond" evidence="12">
    <location>
        <begin position="2660"/>
        <end position="2669"/>
    </location>
</feature>
<keyword evidence="8 14" id="KW-1133">Transmembrane helix</keyword>
<dbReference type="GO" id="GO:0044331">
    <property type="term" value="P:cell-cell adhesion mediated by cadherin"/>
    <property type="evidence" value="ECO:0000318"/>
    <property type="project" value="GO_Central"/>
</dbReference>
<dbReference type="eggNOG" id="KOG1306">
    <property type="taxonomic scope" value="Eukaryota"/>
</dbReference>
<evidence type="ECO:0000256" key="9">
    <source>
        <dbReference type="ARBA" id="ARBA00023136"/>
    </source>
</evidence>
<dbReference type="Pfam" id="PF03160">
    <property type="entry name" value="Calx-beta"/>
    <property type="match status" value="11"/>
</dbReference>
<dbReference type="SMART" id="SM00181">
    <property type="entry name" value="EGF"/>
    <property type="match status" value="2"/>
</dbReference>
<keyword evidence="9 14" id="KW-0472">Membrane</keyword>
<keyword evidence="2" id="KW-1003">Cell membrane</keyword>
<dbReference type="InterPro" id="IPR002859">
    <property type="entry name" value="PKD/REJ-like"/>
</dbReference>
<feature type="domain" description="Cadherin" evidence="16">
    <location>
        <begin position="2893"/>
        <end position="2986"/>
    </location>
</feature>
<dbReference type="Pfam" id="PF00008">
    <property type="entry name" value="EGF"/>
    <property type="match status" value="1"/>
</dbReference>
<keyword evidence="4 14" id="KW-0812">Transmembrane</keyword>
<dbReference type="CDD" id="cd11304">
    <property type="entry name" value="Cadherin_repeat"/>
    <property type="match status" value="16"/>
</dbReference>
<dbReference type="Pfam" id="PF02010">
    <property type="entry name" value="REJ"/>
    <property type="match status" value="1"/>
</dbReference>
<dbReference type="STRING" id="81824.A9V949"/>
<feature type="domain" description="Cadherin" evidence="16">
    <location>
        <begin position="3423"/>
        <end position="3516"/>
    </location>
</feature>
<dbReference type="PROSITE" id="PS00010">
    <property type="entry name" value="ASX_HYDROXYL"/>
    <property type="match status" value="1"/>
</dbReference>
<dbReference type="PROSITE" id="PS01186">
    <property type="entry name" value="EGF_2"/>
    <property type="match status" value="2"/>
</dbReference>
<feature type="transmembrane region" description="Helical" evidence="14">
    <location>
        <begin position="6695"/>
        <end position="6717"/>
    </location>
</feature>
<dbReference type="InterPro" id="IPR002126">
    <property type="entry name" value="Cadherin-like_dom"/>
</dbReference>
<feature type="domain" description="EGF-like" evidence="15">
    <location>
        <begin position="2634"/>
        <end position="2670"/>
    </location>
</feature>
<feature type="domain" description="Cadherin" evidence="16">
    <location>
        <begin position="2774"/>
        <end position="2883"/>
    </location>
</feature>
<dbReference type="PANTHER" id="PTHR24026">
    <property type="entry name" value="FAT ATYPICAL CADHERIN-RELATED"/>
    <property type="match status" value="1"/>
</dbReference>
<comment type="subcellular location">
    <subcellularLocation>
        <location evidence="1">Cell membrane</location>
        <topology evidence="1">Single-pass type I membrane protein</topology>
    </subcellularLocation>
</comment>
<feature type="domain" description="Cadherin" evidence="16">
    <location>
        <begin position="3940"/>
        <end position="4043"/>
    </location>
</feature>
<dbReference type="Gene3D" id="2.60.40.60">
    <property type="entry name" value="Cadherins"/>
    <property type="match status" value="16"/>
</dbReference>
<evidence type="ECO:0000256" key="2">
    <source>
        <dbReference type="ARBA" id="ARBA00022475"/>
    </source>
</evidence>
<dbReference type="PROSITE" id="PS00022">
    <property type="entry name" value="EGF_1"/>
    <property type="match status" value="2"/>
</dbReference>
<proteinExistence type="predicted"/>
<feature type="domain" description="Cadherin" evidence="16">
    <location>
        <begin position="3517"/>
        <end position="3614"/>
    </location>
</feature>
<dbReference type="GO" id="GO:0005912">
    <property type="term" value="C:adherens junction"/>
    <property type="evidence" value="ECO:0000318"/>
    <property type="project" value="GO_Central"/>
</dbReference>
<dbReference type="FunFam" id="2.10.25.10:FF:000391">
    <property type="entry name" value="Weary, isoform C"/>
    <property type="match status" value="1"/>
</dbReference>
<evidence type="ECO:0000256" key="12">
    <source>
        <dbReference type="PROSITE-ProRule" id="PRU00076"/>
    </source>
</evidence>
<dbReference type="eggNOG" id="KOG1219">
    <property type="taxonomic scope" value="Eukaryota"/>
</dbReference>
<dbReference type="PANTHER" id="PTHR24026:SF126">
    <property type="entry name" value="PROTOCADHERIN FAT 4"/>
    <property type="match status" value="1"/>
</dbReference>
<evidence type="ECO:0000313" key="18">
    <source>
        <dbReference type="Proteomes" id="UP000001357"/>
    </source>
</evidence>
<feature type="disulfide bond" evidence="12">
    <location>
        <begin position="2698"/>
        <end position="2707"/>
    </location>
</feature>
<evidence type="ECO:0000256" key="10">
    <source>
        <dbReference type="ARBA" id="ARBA00023157"/>
    </source>
</evidence>
<dbReference type="Proteomes" id="UP000001357">
    <property type="component" value="Unassembled WGS sequence"/>
</dbReference>
<feature type="domain" description="Cadherin" evidence="16">
    <location>
        <begin position="2986"/>
        <end position="3099"/>
    </location>
</feature>
<dbReference type="GO" id="GO:0007156">
    <property type="term" value="P:homophilic cell adhesion via plasma membrane adhesion molecules"/>
    <property type="evidence" value="ECO:0007669"/>
    <property type="project" value="InterPro"/>
</dbReference>
<organism evidence="17 18">
    <name type="scientific">Monosiga brevicollis</name>
    <name type="common">Choanoflagellate</name>
    <dbReference type="NCBI Taxonomy" id="81824"/>
    <lineage>
        <taxon>Eukaryota</taxon>
        <taxon>Choanoflagellata</taxon>
        <taxon>Craspedida</taxon>
        <taxon>Salpingoecidae</taxon>
        <taxon>Monosiga</taxon>
    </lineage>
</organism>
<evidence type="ECO:0000259" key="16">
    <source>
        <dbReference type="PROSITE" id="PS50268"/>
    </source>
</evidence>
<dbReference type="SMART" id="SM00179">
    <property type="entry name" value="EGF_CA"/>
    <property type="match status" value="2"/>
</dbReference>
<dbReference type="GeneID" id="5894443"/>
<name>A9V949_MONBE</name>
<dbReference type="Gene3D" id="2.10.25.10">
    <property type="entry name" value="Laminin"/>
    <property type="match status" value="2"/>
</dbReference>
<dbReference type="EMBL" id="CH991569">
    <property type="protein sequence ID" value="EDQ86066.1"/>
    <property type="molecule type" value="Genomic_DNA"/>
</dbReference>
<dbReference type="InterPro" id="IPR000742">
    <property type="entry name" value="EGF"/>
</dbReference>
<dbReference type="InterPro" id="IPR038081">
    <property type="entry name" value="CalX-like_sf"/>
</dbReference>
<feature type="domain" description="Cadherin" evidence="16">
    <location>
        <begin position="3823"/>
        <end position="3939"/>
    </location>
</feature>
<feature type="domain" description="Cadherin" evidence="16">
    <location>
        <begin position="4270"/>
        <end position="4371"/>
    </location>
</feature>
<dbReference type="RefSeq" id="XP_001749260.1">
    <property type="nucleotide sequence ID" value="XM_001749208.1"/>
</dbReference>
<dbReference type="SUPFAM" id="SSF49313">
    <property type="entry name" value="Cadherin-like"/>
    <property type="match status" value="16"/>
</dbReference>
<dbReference type="PROSITE" id="PS50026">
    <property type="entry name" value="EGF_3"/>
    <property type="match status" value="2"/>
</dbReference>
<evidence type="ECO:0000256" key="3">
    <source>
        <dbReference type="ARBA" id="ARBA00022536"/>
    </source>
</evidence>
<keyword evidence="5" id="KW-0732">Signal</keyword>
<keyword evidence="3 12" id="KW-0245">EGF-like domain</keyword>
<evidence type="ECO:0000256" key="4">
    <source>
        <dbReference type="ARBA" id="ARBA00022692"/>
    </source>
</evidence>
<dbReference type="KEGG" id="mbr:MONBRDRAFT_11395"/>
<keyword evidence="6" id="KW-0677">Repeat</keyword>
<reference evidence="17 18" key="1">
    <citation type="journal article" date="2008" name="Nature">
        <title>The genome of the choanoflagellate Monosiga brevicollis and the origin of metazoans.</title>
        <authorList>
            <consortium name="JGI Sequencing"/>
            <person name="King N."/>
            <person name="Westbrook M.J."/>
            <person name="Young S.L."/>
            <person name="Kuo A."/>
            <person name="Abedin M."/>
            <person name="Chapman J."/>
            <person name="Fairclough S."/>
            <person name="Hellsten U."/>
            <person name="Isogai Y."/>
            <person name="Letunic I."/>
            <person name="Marr M."/>
            <person name="Pincus D."/>
            <person name="Putnam N."/>
            <person name="Rokas A."/>
            <person name="Wright K.J."/>
            <person name="Zuzow R."/>
            <person name="Dirks W."/>
            <person name="Good M."/>
            <person name="Goodstein D."/>
            <person name="Lemons D."/>
            <person name="Li W."/>
            <person name="Lyons J.B."/>
            <person name="Morris A."/>
            <person name="Nichols S."/>
            <person name="Richter D.J."/>
            <person name="Salamov A."/>
            <person name="Bork P."/>
            <person name="Lim W.A."/>
            <person name="Manning G."/>
            <person name="Miller W.T."/>
            <person name="McGinnis W."/>
            <person name="Shapiro H."/>
            <person name="Tjian R."/>
            <person name="Grigoriev I.V."/>
            <person name="Rokhsar D."/>
        </authorList>
    </citation>
    <scope>NUCLEOTIDE SEQUENCE [LARGE SCALE GENOMIC DNA]</scope>
    <source>
        <strain evidence="18">MX1 / ATCC 50154</strain>
    </source>
</reference>
<feature type="domain" description="EGF-like" evidence="15">
    <location>
        <begin position="2672"/>
        <end position="2708"/>
    </location>
</feature>
<dbReference type="GO" id="GO:0005886">
    <property type="term" value="C:plasma membrane"/>
    <property type="evidence" value="ECO:0000318"/>
    <property type="project" value="GO_Central"/>
</dbReference>